<evidence type="ECO:0000313" key="5">
    <source>
        <dbReference type="Proteomes" id="UP000660745"/>
    </source>
</evidence>
<comment type="caution">
    <text evidence="4">The sequence shown here is derived from an EMBL/GenBank/DDBJ whole genome shotgun (WGS) entry which is preliminary data.</text>
</comment>
<dbReference type="Gene3D" id="3.40.50.2300">
    <property type="match status" value="1"/>
</dbReference>
<evidence type="ECO:0000259" key="3">
    <source>
        <dbReference type="PROSITE" id="PS50110"/>
    </source>
</evidence>
<evidence type="ECO:0000256" key="2">
    <source>
        <dbReference type="PROSITE-ProRule" id="PRU00169"/>
    </source>
</evidence>
<dbReference type="GO" id="GO:0003677">
    <property type="term" value="F:DNA binding"/>
    <property type="evidence" value="ECO:0007669"/>
    <property type="project" value="UniProtKB-KW"/>
</dbReference>
<keyword evidence="2" id="KW-0597">Phosphoprotein</keyword>
<dbReference type="RefSeq" id="WP_189139279.1">
    <property type="nucleotide sequence ID" value="NZ_BMNK01000004.1"/>
</dbReference>
<dbReference type="CDD" id="cd17535">
    <property type="entry name" value="REC_NarL-like"/>
    <property type="match status" value="1"/>
</dbReference>
<gene>
    <name evidence="4" type="primary">degU</name>
    <name evidence="4" type="ORF">GCM10012278_31160</name>
</gene>
<sequence>MSEPRERPEQLKRPERPERLTVLIGDDEPLIREVLSEVLAAEPDLDVVATASDADEAIQLAVRHTPVVAILDVRMPGGGAWAAHEIRRLSPRTRVMAFSAYGDPGAVDEMRRVGVQEYLVKGLPNTDIVAAVRRVAAV</sequence>
<organism evidence="4 5">
    <name type="scientific">Nonomuraea glycinis</name>
    <dbReference type="NCBI Taxonomy" id="2047744"/>
    <lineage>
        <taxon>Bacteria</taxon>
        <taxon>Bacillati</taxon>
        <taxon>Actinomycetota</taxon>
        <taxon>Actinomycetes</taxon>
        <taxon>Streptosporangiales</taxon>
        <taxon>Streptosporangiaceae</taxon>
        <taxon>Nonomuraea</taxon>
    </lineage>
</organism>
<dbReference type="PANTHER" id="PTHR43214">
    <property type="entry name" value="TWO-COMPONENT RESPONSE REGULATOR"/>
    <property type="match status" value="1"/>
</dbReference>
<dbReference type="InterPro" id="IPR039420">
    <property type="entry name" value="WalR-like"/>
</dbReference>
<dbReference type="Pfam" id="PF00072">
    <property type="entry name" value="Response_reg"/>
    <property type="match status" value="1"/>
</dbReference>
<proteinExistence type="predicted"/>
<dbReference type="SUPFAM" id="SSF52172">
    <property type="entry name" value="CheY-like"/>
    <property type="match status" value="1"/>
</dbReference>
<dbReference type="InterPro" id="IPR011006">
    <property type="entry name" value="CheY-like_superfamily"/>
</dbReference>
<dbReference type="GO" id="GO:0000160">
    <property type="term" value="P:phosphorelay signal transduction system"/>
    <property type="evidence" value="ECO:0007669"/>
    <property type="project" value="InterPro"/>
</dbReference>
<dbReference type="SMART" id="SM00448">
    <property type="entry name" value="REC"/>
    <property type="match status" value="1"/>
</dbReference>
<keyword evidence="1" id="KW-0238">DNA-binding</keyword>
<dbReference type="PROSITE" id="PS50110">
    <property type="entry name" value="RESPONSE_REGULATORY"/>
    <property type="match status" value="1"/>
</dbReference>
<dbReference type="EMBL" id="BMNK01000004">
    <property type="protein sequence ID" value="GGP06641.1"/>
    <property type="molecule type" value="Genomic_DNA"/>
</dbReference>
<feature type="modified residue" description="4-aspartylphosphate" evidence="2">
    <location>
        <position position="72"/>
    </location>
</feature>
<dbReference type="Proteomes" id="UP000660745">
    <property type="component" value="Unassembled WGS sequence"/>
</dbReference>
<reference evidence="4" key="2">
    <citation type="submission" date="2020-09" db="EMBL/GenBank/DDBJ databases">
        <authorList>
            <person name="Sun Q."/>
            <person name="Zhou Y."/>
        </authorList>
    </citation>
    <scope>NUCLEOTIDE SEQUENCE</scope>
    <source>
        <strain evidence="4">CGMCC 4.7430</strain>
    </source>
</reference>
<dbReference type="InterPro" id="IPR001789">
    <property type="entry name" value="Sig_transdc_resp-reg_receiver"/>
</dbReference>
<name>A0A918A495_9ACTN</name>
<keyword evidence="5" id="KW-1185">Reference proteome</keyword>
<dbReference type="InterPro" id="IPR058245">
    <property type="entry name" value="NreC/VraR/RcsB-like_REC"/>
</dbReference>
<protein>
    <submittedName>
        <fullName evidence="4">Transcriptional regulator</fullName>
    </submittedName>
</protein>
<reference evidence="4" key="1">
    <citation type="journal article" date="2014" name="Int. J. Syst. Evol. Microbiol.">
        <title>Complete genome sequence of Corynebacterium casei LMG S-19264T (=DSM 44701T), isolated from a smear-ripened cheese.</title>
        <authorList>
            <consortium name="US DOE Joint Genome Institute (JGI-PGF)"/>
            <person name="Walter F."/>
            <person name="Albersmeier A."/>
            <person name="Kalinowski J."/>
            <person name="Ruckert C."/>
        </authorList>
    </citation>
    <scope>NUCLEOTIDE SEQUENCE</scope>
    <source>
        <strain evidence="4">CGMCC 4.7430</strain>
    </source>
</reference>
<evidence type="ECO:0000256" key="1">
    <source>
        <dbReference type="ARBA" id="ARBA00023125"/>
    </source>
</evidence>
<evidence type="ECO:0000313" key="4">
    <source>
        <dbReference type="EMBL" id="GGP06641.1"/>
    </source>
</evidence>
<accession>A0A918A495</accession>
<feature type="domain" description="Response regulatory" evidence="3">
    <location>
        <begin position="21"/>
        <end position="136"/>
    </location>
</feature>
<dbReference type="AlphaFoldDB" id="A0A918A495"/>